<keyword evidence="3 9" id="KW-0813">Transport</keyword>
<evidence type="ECO:0000313" key="10">
    <source>
        <dbReference type="Proteomes" id="UP001153555"/>
    </source>
</evidence>
<keyword evidence="3 9" id="KW-0762">Sugar transport</keyword>
<dbReference type="InterPro" id="IPR020846">
    <property type="entry name" value="MFS_dom"/>
</dbReference>
<evidence type="ECO:0000259" key="8">
    <source>
        <dbReference type="PROSITE" id="PS50850"/>
    </source>
</evidence>
<organism evidence="9 10">
    <name type="scientific">Striga hermonthica</name>
    <name type="common">Purple witchweed</name>
    <name type="synonym">Buchnera hermonthica</name>
    <dbReference type="NCBI Taxonomy" id="68872"/>
    <lineage>
        <taxon>Eukaryota</taxon>
        <taxon>Viridiplantae</taxon>
        <taxon>Streptophyta</taxon>
        <taxon>Embryophyta</taxon>
        <taxon>Tracheophyta</taxon>
        <taxon>Spermatophyta</taxon>
        <taxon>Magnoliopsida</taxon>
        <taxon>eudicotyledons</taxon>
        <taxon>Gunneridae</taxon>
        <taxon>Pentapetalae</taxon>
        <taxon>asterids</taxon>
        <taxon>lamiids</taxon>
        <taxon>Lamiales</taxon>
        <taxon>Orobanchaceae</taxon>
        <taxon>Buchnereae</taxon>
        <taxon>Striga</taxon>
    </lineage>
</organism>
<dbReference type="OrthoDB" id="1655081at2759"/>
<dbReference type="AlphaFoldDB" id="A0A9N7N6W5"/>
<reference evidence="9" key="1">
    <citation type="submission" date="2019-12" db="EMBL/GenBank/DDBJ databases">
        <authorList>
            <person name="Scholes J."/>
        </authorList>
    </citation>
    <scope>NUCLEOTIDE SEQUENCE</scope>
</reference>
<dbReference type="PROSITE" id="PS50850">
    <property type="entry name" value="MFS"/>
    <property type="match status" value="1"/>
</dbReference>
<comment type="similarity">
    <text evidence="2">Belongs to the major facilitator superfamily. Sugar transporter (TC 2.A.1.1) family.</text>
</comment>
<keyword evidence="5" id="KW-1133">Transmembrane helix</keyword>
<evidence type="ECO:0000256" key="7">
    <source>
        <dbReference type="ARBA" id="ARBA00044504"/>
    </source>
</evidence>
<gene>
    <name evidence="9" type="ORF">SHERM_21433</name>
</gene>
<keyword evidence="10" id="KW-1185">Reference proteome</keyword>
<dbReference type="EMBL" id="CACSLK010024742">
    <property type="protein sequence ID" value="CAA0824492.1"/>
    <property type="molecule type" value="Genomic_DNA"/>
</dbReference>
<evidence type="ECO:0000313" key="9">
    <source>
        <dbReference type="EMBL" id="CAA0824492.1"/>
    </source>
</evidence>
<dbReference type="InterPro" id="IPR050549">
    <property type="entry name" value="MFS_Trehalose_Transporter"/>
</dbReference>
<dbReference type="InterPro" id="IPR036259">
    <property type="entry name" value="MFS_trans_sf"/>
</dbReference>
<dbReference type="PANTHER" id="PTHR48021:SF1">
    <property type="entry name" value="GH07001P-RELATED"/>
    <property type="match status" value="1"/>
</dbReference>
<comment type="subcellular location">
    <subcellularLocation>
        <location evidence="1">Membrane</location>
        <topology evidence="1">Multi-pass membrane protein</topology>
    </subcellularLocation>
</comment>
<dbReference type="PANTHER" id="PTHR48021">
    <property type="match status" value="1"/>
</dbReference>
<dbReference type="InterPro" id="IPR005828">
    <property type="entry name" value="MFS_sugar_transport-like"/>
</dbReference>
<feature type="non-terminal residue" evidence="9">
    <location>
        <position position="1"/>
    </location>
</feature>
<evidence type="ECO:0000256" key="6">
    <source>
        <dbReference type="ARBA" id="ARBA00023136"/>
    </source>
</evidence>
<dbReference type="Proteomes" id="UP001153555">
    <property type="component" value="Unassembled WGS sequence"/>
</dbReference>
<comment type="caution">
    <text evidence="9">The sequence shown here is derived from an EMBL/GenBank/DDBJ whole genome shotgun (WGS) entry which is preliminary data.</text>
</comment>
<comment type="similarity">
    <text evidence="7">Belongs to the major facilitator superfamily. Phosphate:H(+) symporter (TC 2.A.1.9) family.</text>
</comment>
<evidence type="ECO:0000256" key="5">
    <source>
        <dbReference type="ARBA" id="ARBA00022989"/>
    </source>
</evidence>
<evidence type="ECO:0000256" key="1">
    <source>
        <dbReference type="ARBA" id="ARBA00004141"/>
    </source>
</evidence>
<dbReference type="Pfam" id="PF00083">
    <property type="entry name" value="Sugar_tr"/>
    <property type="match status" value="1"/>
</dbReference>
<keyword evidence="6" id="KW-0472">Membrane</keyword>
<evidence type="ECO:0000256" key="2">
    <source>
        <dbReference type="ARBA" id="ARBA00010992"/>
    </source>
</evidence>
<dbReference type="GO" id="GO:0022857">
    <property type="term" value="F:transmembrane transporter activity"/>
    <property type="evidence" value="ECO:0007669"/>
    <property type="project" value="InterPro"/>
</dbReference>
<dbReference type="SUPFAM" id="SSF103473">
    <property type="entry name" value="MFS general substrate transporter"/>
    <property type="match status" value="1"/>
</dbReference>
<evidence type="ECO:0000256" key="4">
    <source>
        <dbReference type="ARBA" id="ARBA00022692"/>
    </source>
</evidence>
<feature type="domain" description="Major facilitator superfamily (MFS) profile" evidence="8">
    <location>
        <begin position="1"/>
        <end position="72"/>
    </location>
</feature>
<keyword evidence="4" id="KW-0812">Transmembrane</keyword>
<protein>
    <submittedName>
        <fullName evidence="9">Sugar transporter ERD6-like 6</fullName>
    </submittedName>
</protein>
<sequence length="72" mass="7829">FSIFGSLSNVGPMVDVIVSGQIAEYIGRKGSLMIPDIPNIIGRLAISFARDFSFLYMGRLLEGFGVPIISYT</sequence>
<accession>A0A9N7N6W5</accession>
<feature type="non-terminal residue" evidence="9">
    <location>
        <position position="72"/>
    </location>
</feature>
<evidence type="ECO:0000256" key="3">
    <source>
        <dbReference type="ARBA" id="ARBA00022597"/>
    </source>
</evidence>
<dbReference type="Gene3D" id="1.20.1250.20">
    <property type="entry name" value="MFS general substrate transporter like domains"/>
    <property type="match status" value="1"/>
</dbReference>
<name>A0A9N7N6W5_STRHE</name>
<dbReference type="GO" id="GO:0016020">
    <property type="term" value="C:membrane"/>
    <property type="evidence" value="ECO:0007669"/>
    <property type="project" value="UniProtKB-SubCell"/>
</dbReference>
<proteinExistence type="inferred from homology"/>